<evidence type="ECO:0000256" key="3">
    <source>
        <dbReference type="ARBA" id="ARBA00012750"/>
    </source>
</evidence>
<comment type="similarity">
    <text evidence="2">Belongs to the TYW3 family.</text>
</comment>
<feature type="domain" description="tRNA wybutosine-synthesizing protein" evidence="13">
    <location>
        <begin position="10"/>
        <end position="117"/>
    </location>
</feature>
<proteinExistence type="inferred from homology"/>
<accession>A0A2U4A3J8</accession>
<feature type="region of interest" description="Disordered" evidence="12">
    <location>
        <begin position="188"/>
        <end position="209"/>
    </location>
</feature>
<keyword evidence="6" id="KW-0808">Transferase</keyword>
<keyword evidence="14" id="KW-1185">Reference proteome</keyword>
<evidence type="ECO:0000256" key="4">
    <source>
        <dbReference type="ARBA" id="ARBA00016536"/>
    </source>
</evidence>
<gene>
    <name evidence="15" type="primary">TYW3</name>
</gene>
<name>A0A2U4A3J8_TURTR</name>
<evidence type="ECO:0000259" key="13">
    <source>
        <dbReference type="Pfam" id="PF02676"/>
    </source>
</evidence>
<dbReference type="Pfam" id="PF02676">
    <property type="entry name" value="TYW3"/>
    <property type="match status" value="1"/>
</dbReference>
<dbReference type="GO" id="GO:0008033">
    <property type="term" value="P:tRNA processing"/>
    <property type="evidence" value="ECO:0007669"/>
    <property type="project" value="UniProtKB-KW"/>
</dbReference>
<evidence type="ECO:0000256" key="9">
    <source>
        <dbReference type="ARBA" id="ARBA00025378"/>
    </source>
</evidence>
<keyword evidence="7" id="KW-0949">S-adenosyl-L-methionine</keyword>
<comment type="catalytic activity">
    <reaction evidence="11">
        <text>4-demethyl-7-[(3S)-3-amino-3-carboxypropyl]wyosine(37) in tRNA(Phe) + S-adenosyl-L-methionine = 7-[(3S)-3-amino-3-carboxypropyl]wyosine(37) in tRNA(Phe) + S-adenosyl-L-homocysteine + H(+)</text>
        <dbReference type="Rhea" id="RHEA:36635"/>
        <dbReference type="Rhea" id="RHEA-COMP:10378"/>
        <dbReference type="Rhea" id="RHEA-COMP:10379"/>
        <dbReference type="ChEBI" id="CHEBI:15378"/>
        <dbReference type="ChEBI" id="CHEBI:57856"/>
        <dbReference type="ChEBI" id="CHEBI:59789"/>
        <dbReference type="ChEBI" id="CHEBI:73543"/>
        <dbReference type="ChEBI" id="CHEBI:73550"/>
        <dbReference type="EC" id="2.1.1.282"/>
    </reaction>
</comment>
<dbReference type="PANTHER" id="PTHR48418:SF1">
    <property type="entry name" value="TRNA WYBUTOSINE-SYNTHESIZING PROTEIN 3"/>
    <property type="match status" value="1"/>
</dbReference>
<dbReference type="RefSeq" id="XP_019775556.1">
    <property type="nucleotide sequence ID" value="XM_019919997.2"/>
</dbReference>
<dbReference type="PANTHER" id="PTHR48418">
    <property type="entry name" value="TRNA WYBUTOSINE-SYNTHESIZING PROTEIN 3"/>
    <property type="match status" value="1"/>
</dbReference>
<keyword evidence="8" id="KW-0819">tRNA processing</keyword>
<evidence type="ECO:0000256" key="8">
    <source>
        <dbReference type="ARBA" id="ARBA00022694"/>
    </source>
</evidence>
<dbReference type="OrthoDB" id="263283at2759"/>
<dbReference type="InterPro" id="IPR003827">
    <property type="entry name" value="tRNA_yW-synthesising"/>
</dbReference>
<dbReference type="EC" id="2.1.1.282" evidence="3"/>
<dbReference type="Gene3D" id="3.30.1960.10">
    <property type="entry name" value="tRNA wybutosine-synthesizing-like"/>
    <property type="match status" value="2"/>
</dbReference>
<evidence type="ECO:0000313" key="14">
    <source>
        <dbReference type="Proteomes" id="UP000245320"/>
    </source>
</evidence>
<evidence type="ECO:0000256" key="2">
    <source>
        <dbReference type="ARBA" id="ARBA00008569"/>
    </source>
</evidence>
<protein>
    <recommendedName>
        <fullName evidence="4">tRNA wybutosine-synthesizing protein 3 homolog</fullName>
        <ecNumber evidence="3">2.1.1.282</ecNumber>
    </recommendedName>
    <alternativeName>
        <fullName evidence="10">tRNA(Phe) 7-((3-amino-3-carboxypropyl)-4-demethylwyosine(37)-N(4))-methyltransferase</fullName>
    </alternativeName>
</protein>
<organism evidence="14 15">
    <name type="scientific">Tursiops truncatus</name>
    <name type="common">Atlantic bottle-nosed dolphin</name>
    <name type="synonym">Delphinus truncatus</name>
    <dbReference type="NCBI Taxonomy" id="9739"/>
    <lineage>
        <taxon>Eukaryota</taxon>
        <taxon>Metazoa</taxon>
        <taxon>Chordata</taxon>
        <taxon>Craniata</taxon>
        <taxon>Vertebrata</taxon>
        <taxon>Euteleostomi</taxon>
        <taxon>Mammalia</taxon>
        <taxon>Eutheria</taxon>
        <taxon>Laurasiatheria</taxon>
        <taxon>Artiodactyla</taxon>
        <taxon>Whippomorpha</taxon>
        <taxon>Cetacea</taxon>
        <taxon>Odontoceti</taxon>
        <taxon>Delphinidae</taxon>
        <taxon>Tursiops</taxon>
    </lineage>
</organism>
<dbReference type="InterPro" id="IPR036602">
    <property type="entry name" value="tRNA_yW-synthesising-like_sf"/>
</dbReference>
<evidence type="ECO:0000256" key="6">
    <source>
        <dbReference type="ARBA" id="ARBA00022679"/>
    </source>
</evidence>
<evidence type="ECO:0000313" key="15">
    <source>
        <dbReference type="RefSeq" id="XP_019775556.1"/>
    </source>
</evidence>
<evidence type="ECO:0000256" key="10">
    <source>
        <dbReference type="ARBA" id="ARBA00030554"/>
    </source>
</evidence>
<dbReference type="AlphaFoldDB" id="A0A2U4A3J8"/>
<dbReference type="UniPathway" id="UPA00375"/>
<evidence type="ECO:0000256" key="11">
    <source>
        <dbReference type="ARBA" id="ARBA00049202"/>
    </source>
</evidence>
<dbReference type="Proteomes" id="UP000245320">
    <property type="component" value="Chromosome 1"/>
</dbReference>
<sequence>MDRSAEFRRWKAQCLSKADPSRKGSVDEDVVELVQLLNGREQFFTTSSCAGRIILLDRGINGSEVQKQNCCWLLVTHKPCVKDDVIVALKKANGDAILKFEPLVLHVQCRQLQDAQILAVRSTHGLEVPLTHKGKLMVTEEYINFLIKIANQKMEENKKRIERFYNCLQHALEKETISMTSYPKEKIKEKNNSSCTHKKKRNPEKACGKYITEGNNKELEIDDHDDPGISVTIFPEDY</sequence>
<evidence type="ECO:0000256" key="12">
    <source>
        <dbReference type="SAM" id="MobiDB-lite"/>
    </source>
</evidence>
<dbReference type="GO" id="GO:0008168">
    <property type="term" value="F:methyltransferase activity"/>
    <property type="evidence" value="ECO:0007669"/>
    <property type="project" value="UniProtKB-KW"/>
</dbReference>
<dbReference type="FunFam" id="3.30.1960.10:FF:000006">
    <property type="entry name" value="tRNA-yW synthesizing protein 3 homolog"/>
    <property type="match status" value="1"/>
</dbReference>
<dbReference type="GO" id="GO:0032259">
    <property type="term" value="P:methylation"/>
    <property type="evidence" value="ECO:0007669"/>
    <property type="project" value="UniProtKB-KW"/>
</dbReference>
<reference evidence="15" key="1">
    <citation type="submission" date="2025-08" db="UniProtKB">
        <authorList>
            <consortium name="RefSeq"/>
        </authorList>
    </citation>
    <scope>IDENTIFICATION</scope>
    <source>
        <tissue evidence="15">Spleen</tissue>
    </source>
</reference>
<comment type="function">
    <text evidence="9">Probable S-adenosyl-L-methionine-dependent methyltransferase that acts as a component of the wybutosine biosynthesis pathway. Wybutosine is a hyper modified guanosine with a tricyclic base found at the 3'-position adjacent to the anticodon of eukaryotic phenylalanine tRNA.</text>
</comment>
<evidence type="ECO:0000256" key="5">
    <source>
        <dbReference type="ARBA" id="ARBA00022603"/>
    </source>
</evidence>
<dbReference type="CTD" id="127253"/>
<dbReference type="SUPFAM" id="SSF111278">
    <property type="entry name" value="SSo0622-like"/>
    <property type="match status" value="1"/>
</dbReference>
<comment type="pathway">
    <text evidence="1">tRNA modification; wybutosine-tRNA(Phe) biosynthesis.</text>
</comment>
<dbReference type="GeneID" id="101330162"/>
<evidence type="ECO:0000256" key="1">
    <source>
        <dbReference type="ARBA" id="ARBA00004797"/>
    </source>
</evidence>
<evidence type="ECO:0000256" key="7">
    <source>
        <dbReference type="ARBA" id="ARBA00022691"/>
    </source>
</evidence>
<keyword evidence="5" id="KW-0489">Methyltransferase</keyword>